<dbReference type="PANTHER" id="PTHR30514">
    <property type="entry name" value="GLUCOKINASE"/>
    <property type="match status" value="1"/>
</dbReference>
<dbReference type="GO" id="GO:1901135">
    <property type="term" value="P:carbohydrate derivative metabolic process"/>
    <property type="evidence" value="ECO:0007669"/>
    <property type="project" value="InterPro"/>
</dbReference>
<dbReference type="Pfam" id="PF01380">
    <property type="entry name" value="SIS"/>
    <property type="match status" value="1"/>
</dbReference>
<dbReference type="InterPro" id="IPR047640">
    <property type="entry name" value="RpiR-like"/>
</dbReference>
<evidence type="ECO:0000313" key="8">
    <source>
        <dbReference type="Proteomes" id="UP001142372"/>
    </source>
</evidence>
<proteinExistence type="predicted"/>
<sequence length="319" mass="33735">MSVDVLAAVRQALPQLSATEARVARVVMDDPARVVDLTITELAAVCDASQATIARFCQGLGFSGYREFRLAVASSTSREQVTRERFELTESEIDPTDTVQEVVAKIAYQETLAIENTAKELDVETLDRVVAAIVTAPRVDLYGAGSSSLTAQDLQQKLSRIGITAFCSVDPHLALASAALQKPGNVAIGVSHSGLTLETNHALAVARAAGATTVAITNFPDSRIAAESDYVLTTQARESLYRSGAMSSRIAQLALVDFLFVRVAQQMYDQMTESLRLTYEAVSSQRLAPERHRNGNGNGNGHGSGGHGSSGDGAGGHGA</sequence>
<dbReference type="SUPFAM" id="SSF53697">
    <property type="entry name" value="SIS domain"/>
    <property type="match status" value="1"/>
</dbReference>
<evidence type="ECO:0000256" key="1">
    <source>
        <dbReference type="ARBA" id="ARBA00023015"/>
    </source>
</evidence>
<organism evidence="7 8">
    <name type="scientific">Leifsonia poae</name>
    <dbReference type="NCBI Taxonomy" id="110933"/>
    <lineage>
        <taxon>Bacteria</taxon>
        <taxon>Bacillati</taxon>
        <taxon>Actinomycetota</taxon>
        <taxon>Actinomycetes</taxon>
        <taxon>Micrococcales</taxon>
        <taxon>Microbacteriaceae</taxon>
        <taxon>Leifsonia</taxon>
    </lineage>
</organism>
<keyword evidence="1" id="KW-0805">Transcription regulation</keyword>
<gene>
    <name evidence="7" type="ORF">GCM10017584_16390</name>
</gene>
<protein>
    <submittedName>
        <fullName evidence="7">RpiR family transcriptional regulator</fullName>
    </submittedName>
</protein>
<dbReference type="GO" id="GO:0097367">
    <property type="term" value="F:carbohydrate derivative binding"/>
    <property type="evidence" value="ECO:0007669"/>
    <property type="project" value="InterPro"/>
</dbReference>
<dbReference type="EMBL" id="BSEN01000006">
    <property type="protein sequence ID" value="GLJ76065.1"/>
    <property type="molecule type" value="Genomic_DNA"/>
</dbReference>
<evidence type="ECO:0000256" key="3">
    <source>
        <dbReference type="ARBA" id="ARBA00023163"/>
    </source>
</evidence>
<dbReference type="RefSeq" id="WP_271176735.1">
    <property type="nucleotide sequence ID" value="NZ_BAAAJO010000005.1"/>
</dbReference>
<reference evidence="7" key="1">
    <citation type="journal article" date="2014" name="Int. J. Syst. Evol. Microbiol.">
        <title>Complete genome sequence of Corynebacterium casei LMG S-19264T (=DSM 44701T), isolated from a smear-ripened cheese.</title>
        <authorList>
            <consortium name="US DOE Joint Genome Institute (JGI-PGF)"/>
            <person name="Walter F."/>
            <person name="Albersmeier A."/>
            <person name="Kalinowski J."/>
            <person name="Ruckert C."/>
        </authorList>
    </citation>
    <scope>NUCLEOTIDE SEQUENCE</scope>
    <source>
        <strain evidence="7">VKM Ac-1401</strain>
    </source>
</reference>
<keyword evidence="8" id="KW-1185">Reference proteome</keyword>
<dbReference type="AlphaFoldDB" id="A0A9W6LZN1"/>
<feature type="domain" description="SIS" evidence="6">
    <location>
        <begin position="129"/>
        <end position="269"/>
    </location>
</feature>
<accession>A0A9W6LZN1</accession>
<evidence type="ECO:0000259" key="5">
    <source>
        <dbReference type="PROSITE" id="PS51071"/>
    </source>
</evidence>
<dbReference type="PROSITE" id="PS51464">
    <property type="entry name" value="SIS"/>
    <property type="match status" value="1"/>
</dbReference>
<dbReference type="InterPro" id="IPR000281">
    <property type="entry name" value="HTH_RpiR"/>
</dbReference>
<dbReference type="Gene3D" id="3.40.50.10490">
    <property type="entry name" value="Glucose-6-phosphate isomerase like protein, domain 1"/>
    <property type="match status" value="1"/>
</dbReference>
<dbReference type="InterPro" id="IPR001347">
    <property type="entry name" value="SIS_dom"/>
</dbReference>
<keyword evidence="2" id="KW-0238">DNA-binding</keyword>
<dbReference type="InterPro" id="IPR036388">
    <property type="entry name" value="WH-like_DNA-bd_sf"/>
</dbReference>
<comment type="caution">
    <text evidence="7">The sequence shown here is derived from an EMBL/GenBank/DDBJ whole genome shotgun (WGS) entry which is preliminary data.</text>
</comment>
<dbReference type="Gene3D" id="1.10.10.10">
    <property type="entry name" value="Winged helix-like DNA-binding domain superfamily/Winged helix DNA-binding domain"/>
    <property type="match status" value="1"/>
</dbReference>
<feature type="region of interest" description="Disordered" evidence="4">
    <location>
        <begin position="286"/>
        <end position="319"/>
    </location>
</feature>
<dbReference type="Proteomes" id="UP001142372">
    <property type="component" value="Unassembled WGS sequence"/>
</dbReference>
<evidence type="ECO:0000256" key="2">
    <source>
        <dbReference type="ARBA" id="ARBA00023125"/>
    </source>
</evidence>
<dbReference type="Pfam" id="PF01418">
    <property type="entry name" value="HTH_6"/>
    <property type="match status" value="1"/>
</dbReference>
<dbReference type="InterPro" id="IPR009057">
    <property type="entry name" value="Homeodomain-like_sf"/>
</dbReference>
<dbReference type="PROSITE" id="PS51071">
    <property type="entry name" value="HTH_RPIR"/>
    <property type="match status" value="1"/>
</dbReference>
<dbReference type="GO" id="GO:0003677">
    <property type="term" value="F:DNA binding"/>
    <property type="evidence" value="ECO:0007669"/>
    <property type="project" value="UniProtKB-KW"/>
</dbReference>
<feature type="compositionally biased region" description="Gly residues" evidence="4">
    <location>
        <begin position="296"/>
        <end position="319"/>
    </location>
</feature>
<keyword evidence="3" id="KW-0804">Transcription</keyword>
<reference evidence="7" key="2">
    <citation type="submission" date="2023-01" db="EMBL/GenBank/DDBJ databases">
        <authorList>
            <person name="Sun Q."/>
            <person name="Evtushenko L."/>
        </authorList>
    </citation>
    <scope>NUCLEOTIDE SEQUENCE</scope>
    <source>
        <strain evidence="7">VKM Ac-1401</strain>
    </source>
</reference>
<evidence type="ECO:0000313" key="7">
    <source>
        <dbReference type="EMBL" id="GLJ76065.1"/>
    </source>
</evidence>
<feature type="domain" description="HTH rpiR-type" evidence="5">
    <location>
        <begin position="3"/>
        <end position="79"/>
    </location>
</feature>
<dbReference type="SUPFAM" id="SSF46689">
    <property type="entry name" value="Homeodomain-like"/>
    <property type="match status" value="1"/>
</dbReference>
<dbReference type="PANTHER" id="PTHR30514:SF1">
    <property type="entry name" value="HTH-TYPE TRANSCRIPTIONAL REGULATOR HEXR-RELATED"/>
    <property type="match status" value="1"/>
</dbReference>
<dbReference type="CDD" id="cd05013">
    <property type="entry name" value="SIS_RpiR"/>
    <property type="match status" value="1"/>
</dbReference>
<name>A0A9W6LZN1_9MICO</name>
<dbReference type="InterPro" id="IPR035472">
    <property type="entry name" value="RpiR-like_SIS"/>
</dbReference>
<dbReference type="GO" id="GO:0003700">
    <property type="term" value="F:DNA-binding transcription factor activity"/>
    <property type="evidence" value="ECO:0007669"/>
    <property type="project" value="InterPro"/>
</dbReference>
<evidence type="ECO:0000259" key="6">
    <source>
        <dbReference type="PROSITE" id="PS51464"/>
    </source>
</evidence>
<dbReference type="InterPro" id="IPR046348">
    <property type="entry name" value="SIS_dom_sf"/>
</dbReference>
<evidence type="ECO:0000256" key="4">
    <source>
        <dbReference type="SAM" id="MobiDB-lite"/>
    </source>
</evidence>